<keyword evidence="6" id="KW-1185">Reference proteome</keyword>
<accession>A0A502FX35</accession>
<protein>
    <submittedName>
        <fullName evidence="5">Acyl-CoA thioesterase</fullName>
    </submittedName>
</protein>
<dbReference type="RefSeq" id="WP_140848813.1">
    <property type="nucleotide sequence ID" value="NZ_RCZC01000002.1"/>
</dbReference>
<evidence type="ECO:0000313" key="6">
    <source>
        <dbReference type="Proteomes" id="UP000319931"/>
    </source>
</evidence>
<dbReference type="PROSITE" id="PS51770">
    <property type="entry name" value="HOTDOG_ACOT"/>
    <property type="match status" value="1"/>
</dbReference>
<sequence>MSDQPPSIPPAIRATAMACDANPYGKIFVGWLMGQMALAAGSVASRHCGGRAPVVAADGFSFTAPVEIGDEVSFHAEIVKTGRSSMTVAVDVWRRDRHGEGTERAARGTYILVSMGEDDRPRPLVIEESSLG</sequence>
<feature type="domain" description="HotDog ACOT-type" evidence="4">
    <location>
        <begin position="6"/>
        <end position="118"/>
    </location>
</feature>
<evidence type="ECO:0000256" key="2">
    <source>
        <dbReference type="ARBA" id="ARBA00022801"/>
    </source>
</evidence>
<dbReference type="Gene3D" id="3.10.129.10">
    <property type="entry name" value="Hotdog Thioesterase"/>
    <property type="match status" value="1"/>
</dbReference>
<gene>
    <name evidence="5" type="ORF">EAH76_04950</name>
</gene>
<dbReference type="GO" id="GO:0006637">
    <property type="term" value="P:acyl-CoA metabolic process"/>
    <property type="evidence" value="ECO:0007669"/>
    <property type="project" value="TreeGrafter"/>
</dbReference>
<keyword evidence="2 3" id="KW-0378">Hydrolase</keyword>
<organism evidence="5 6">
    <name type="scientific">Sphingomonas glacialis</name>
    <dbReference type="NCBI Taxonomy" id="658225"/>
    <lineage>
        <taxon>Bacteria</taxon>
        <taxon>Pseudomonadati</taxon>
        <taxon>Pseudomonadota</taxon>
        <taxon>Alphaproteobacteria</taxon>
        <taxon>Sphingomonadales</taxon>
        <taxon>Sphingomonadaceae</taxon>
        <taxon>Sphingomonas</taxon>
    </lineage>
</organism>
<comment type="similarity">
    <text evidence="1">Belongs to the acyl coenzyme A hydrolase family.</text>
</comment>
<dbReference type="GO" id="GO:0009062">
    <property type="term" value="P:fatty acid catabolic process"/>
    <property type="evidence" value="ECO:0007669"/>
    <property type="project" value="TreeGrafter"/>
</dbReference>
<dbReference type="InterPro" id="IPR033120">
    <property type="entry name" value="HOTDOG_ACOT"/>
</dbReference>
<dbReference type="InterPro" id="IPR040170">
    <property type="entry name" value="Cytosol_ACT"/>
</dbReference>
<dbReference type="PANTHER" id="PTHR11049">
    <property type="entry name" value="ACYL COENZYME A THIOESTER HYDROLASE"/>
    <property type="match status" value="1"/>
</dbReference>
<dbReference type="InterPro" id="IPR029069">
    <property type="entry name" value="HotDog_dom_sf"/>
</dbReference>
<dbReference type="Pfam" id="PF03061">
    <property type="entry name" value="4HBT"/>
    <property type="match status" value="1"/>
</dbReference>
<dbReference type="PANTHER" id="PTHR11049:SF5">
    <property type="entry name" value="ACYL-COA THIOESTER HYDROLASE YCIA"/>
    <property type="match status" value="1"/>
</dbReference>
<dbReference type="OrthoDB" id="9801856at2"/>
<dbReference type="AlphaFoldDB" id="A0A502FX35"/>
<evidence type="ECO:0000256" key="1">
    <source>
        <dbReference type="ARBA" id="ARBA00010458"/>
    </source>
</evidence>
<dbReference type="Proteomes" id="UP000319931">
    <property type="component" value="Unassembled WGS sequence"/>
</dbReference>
<dbReference type="GO" id="GO:0005829">
    <property type="term" value="C:cytosol"/>
    <property type="evidence" value="ECO:0007669"/>
    <property type="project" value="TreeGrafter"/>
</dbReference>
<evidence type="ECO:0000256" key="3">
    <source>
        <dbReference type="PROSITE-ProRule" id="PRU01106"/>
    </source>
</evidence>
<proteinExistence type="inferred from homology"/>
<evidence type="ECO:0000259" key="4">
    <source>
        <dbReference type="PROSITE" id="PS51770"/>
    </source>
</evidence>
<dbReference type="EMBL" id="RCZC01000002">
    <property type="protein sequence ID" value="TPG54055.1"/>
    <property type="molecule type" value="Genomic_DNA"/>
</dbReference>
<dbReference type="InterPro" id="IPR006683">
    <property type="entry name" value="Thioestr_dom"/>
</dbReference>
<comment type="caution">
    <text evidence="5">The sequence shown here is derived from an EMBL/GenBank/DDBJ whole genome shotgun (WGS) entry which is preliminary data.</text>
</comment>
<reference evidence="5 6" key="1">
    <citation type="journal article" date="2019" name="Environ. Microbiol.">
        <title>Species interactions and distinct microbial communities in high Arctic permafrost affected cryosols are associated with the CH4 and CO2 gas fluxes.</title>
        <authorList>
            <person name="Altshuler I."/>
            <person name="Hamel J."/>
            <person name="Turney S."/>
            <person name="Magnuson E."/>
            <person name="Levesque R."/>
            <person name="Greer C."/>
            <person name="Whyte L.G."/>
        </authorList>
    </citation>
    <scope>NUCLEOTIDE SEQUENCE [LARGE SCALE GENOMIC DNA]</scope>
    <source>
        <strain evidence="5 6">E6.1</strain>
    </source>
</reference>
<name>A0A502FX35_9SPHN</name>
<dbReference type="GO" id="GO:0052816">
    <property type="term" value="F:long-chain fatty acyl-CoA hydrolase activity"/>
    <property type="evidence" value="ECO:0007669"/>
    <property type="project" value="TreeGrafter"/>
</dbReference>
<evidence type="ECO:0000313" key="5">
    <source>
        <dbReference type="EMBL" id="TPG54055.1"/>
    </source>
</evidence>
<dbReference type="CDD" id="cd03442">
    <property type="entry name" value="BFIT_BACH"/>
    <property type="match status" value="1"/>
</dbReference>
<dbReference type="SUPFAM" id="SSF54637">
    <property type="entry name" value="Thioesterase/thiol ester dehydrase-isomerase"/>
    <property type="match status" value="1"/>
</dbReference>